<evidence type="ECO:0000259" key="1">
    <source>
        <dbReference type="PROSITE" id="PS50828"/>
    </source>
</evidence>
<dbReference type="InterPro" id="IPR002625">
    <property type="entry name" value="Smr_dom"/>
</dbReference>
<name>A0A4Q9FIF4_9FLAO</name>
<gene>
    <name evidence="2" type="ORF">EYD45_02640</name>
</gene>
<evidence type="ECO:0000313" key="3">
    <source>
        <dbReference type="Proteomes" id="UP000291142"/>
    </source>
</evidence>
<feature type="domain" description="Smr" evidence="1">
    <location>
        <begin position="121"/>
        <end position="181"/>
    </location>
</feature>
<keyword evidence="3" id="KW-1185">Reference proteome</keyword>
<protein>
    <submittedName>
        <fullName evidence="2">DNA mismatch repair protein MutS</fullName>
    </submittedName>
</protein>
<reference evidence="2 3" key="1">
    <citation type="submission" date="2019-02" db="EMBL/GenBank/DDBJ databases">
        <title>Hyunsoonleella sp., isolated from marine sediment.</title>
        <authorList>
            <person name="Liu B.-T."/>
        </authorList>
    </citation>
    <scope>NUCLEOTIDE SEQUENCE [LARGE SCALE GENOMIC DNA]</scope>
    <source>
        <strain evidence="2 3">T58</strain>
    </source>
</reference>
<dbReference type="Pfam" id="PF01713">
    <property type="entry name" value="Smr"/>
    <property type="match status" value="1"/>
</dbReference>
<accession>A0A4Q9FIF4</accession>
<dbReference type="RefSeq" id="WP_130962788.1">
    <property type="nucleotide sequence ID" value="NZ_SIRT01000001.1"/>
</dbReference>
<proteinExistence type="predicted"/>
<dbReference type="PROSITE" id="PS50828">
    <property type="entry name" value="SMR"/>
    <property type="match status" value="1"/>
</dbReference>
<evidence type="ECO:0000313" key="2">
    <source>
        <dbReference type="EMBL" id="TBN06801.1"/>
    </source>
</evidence>
<dbReference type="InterPro" id="IPR036063">
    <property type="entry name" value="Smr_dom_sf"/>
</dbReference>
<dbReference type="OrthoDB" id="1524810at2"/>
<dbReference type="Proteomes" id="UP000291142">
    <property type="component" value="Unassembled WGS sequence"/>
</dbReference>
<dbReference type="Gene3D" id="3.30.1370.110">
    <property type="match status" value="1"/>
</dbReference>
<dbReference type="EMBL" id="SIRT01000001">
    <property type="protein sequence ID" value="TBN06801.1"/>
    <property type="molecule type" value="Genomic_DNA"/>
</dbReference>
<dbReference type="AlphaFoldDB" id="A0A4Q9FIF4"/>
<comment type="caution">
    <text evidence="2">The sequence shown here is derived from an EMBL/GenBank/DDBJ whole genome shotgun (WGS) entry which is preliminary data.</text>
</comment>
<organism evidence="2 3">
    <name type="scientific">Hyunsoonleella flava</name>
    <dbReference type="NCBI Taxonomy" id="2527939"/>
    <lineage>
        <taxon>Bacteria</taxon>
        <taxon>Pseudomonadati</taxon>
        <taxon>Bacteroidota</taxon>
        <taxon>Flavobacteriia</taxon>
        <taxon>Flavobacteriales</taxon>
        <taxon>Flavobacteriaceae</taxon>
    </lineage>
</organism>
<sequence>MAIKVGDRVLVLDDDLSGIVKTIKGNEVTLETEDGFLLSFAESELVLIHSADAMIENTLNTSNINDIIAEKEAVKRKSSKRIKPKERSQPAMEVDLHIHHLVKSSRGMTNFEMLDLQLQTAKRQLEFAIGKRIQRIVFIHGVGEGVLKQELETLFRRYDNIKYYDANFQKYGFGATEVYIYQSVN</sequence>